<keyword evidence="1" id="KW-0732">Signal</keyword>
<dbReference type="RefSeq" id="WP_234391506.1">
    <property type="nucleotide sequence ID" value="NZ_CP136798.1"/>
</dbReference>
<dbReference type="AlphaFoldDB" id="A0AAU8KIY1"/>
<dbReference type="PROSITE" id="PS51257">
    <property type="entry name" value="PROKAR_LIPOPROTEIN"/>
    <property type="match status" value="1"/>
</dbReference>
<feature type="chain" id="PRO_5043504654" description="Secreted protein" evidence="1">
    <location>
        <begin position="36"/>
        <end position="182"/>
    </location>
</feature>
<protein>
    <recommendedName>
        <fullName evidence="3">Secreted protein</fullName>
    </recommendedName>
</protein>
<proteinExistence type="predicted"/>
<organism evidence="2">
    <name type="scientific">Streptomyces sp. JL1001</name>
    <dbReference type="NCBI Taxonomy" id="3078227"/>
    <lineage>
        <taxon>Bacteria</taxon>
        <taxon>Bacillati</taxon>
        <taxon>Actinomycetota</taxon>
        <taxon>Actinomycetes</taxon>
        <taxon>Kitasatosporales</taxon>
        <taxon>Streptomycetaceae</taxon>
        <taxon>Streptomyces</taxon>
    </lineage>
</organism>
<accession>A0AAU8KIY1</accession>
<dbReference type="EMBL" id="CP136798">
    <property type="protein sequence ID" value="XCN16299.1"/>
    <property type="molecule type" value="Genomic_DNA"/>
</dbReference>
<reference evidence="2" key="1">
    <citation type="submission" date="2023-10" db="EMBL/GenBank/DDBJ databases">
        <title>Complete genome sequence of Streptomyces sp. JL1001.</title>
        <authorList>
            <person name="Jiang L."/>
        </authorList>
    </citation>
    <scope>NUCLEOTIDE SEQUENCE</scope>
    <source>
        <strain evidence="2">JL1001</strain>
    </source>
</reference>
<feature type="signal peptide" evidence="1">
    <location>
        <begin position="1"/>
        <end position="35"/>
    </location>
</feature>
<evidence type="ECO:0000256" key="1">
    <source>
        <dbReference type="SAM" id="SignalP"/>
    </source>
</evidence>
<evidence type="ECO:0000313" key="2">
    <source>
        <dbReference type="EMBL" id="XCN16299.1"/>
    </source>
</evidence>
<name>A0AAU8KIY1_9ACTN</name>
<gene>
    <name evidence="2" type="ORF">R1Y80_22905</name>
</gene>
<sequence length="182" mass="18474">MRKNVLGTAGTAGTAFGTACVTVLALALGTAPATAAPSAAAQGSGWEPAPSAPWDVPAGERCAFPVHGEPVVDEVVRRELPPPAEGVTRTAYKGDLVIRVTNKETGAHYDADVSGTALVDVYASGAQFWRVLGPVLVGVGEGSLARGLYVVDGAYTIDISPTGTKTVAGPAVRTDSLCARID</sequence>
<evidence type="ECO:0008006" key="3">
    <source>
        <dbReference type="Google" id="ProtNLM"/>
    </source>
</evidence>